<accession>A0AA39MRF2</accession>
<feature type="non-terminal residue" evidence="3">
    <location>
        <position position="307"/>
    </location>
</feature>
<proteinExistence type="predicted"/>
<dbReference type="Proteomes" id="UP001175211">
    <property type="component" value="Unassembled WGS sequence"/>
</dbReference>
<sequence>MRGTRVQMVNAFISWIAECNDDVLWCSGLAGTGKSSLVGTLHNLLSFYVGSRSRLSAFIRYDRTEYRDSSELITSITYFLGMFDQRIGIAIAKALASSRTAFKMPASESRTQFRLFLQEPLQTVRELQDEGPLVIIIDGLDESDASKDLLEVFADGFGPKLPFMRLIVSSRPEERISRIFRDCQQVRHFPLDTSSDEVKYDIQYFIQQRFDSIADKHVWGTYDEQDVVTRLAERASGLFIWAATVCSFLCDFPSLQRLKVTLETTIPADAMEALTILYRTALDTIVSEVYGTKEDVRRCIRAVLGAV</sequence>
<evidence type="ECO:0000259" key="2">
    <source>
        <dbReference type="Pfam" id="PF24883"/>
    </source>
</evidence>
<gene>
    <name evidence="3" type="ORF">EV420DRAFT_1726384</name>
</gene>
<keyword evidence="4" id="KW-1185">Reference proteome</keyword>
<dbReference type="RefSeq" id="XP_060324554.1">
    <property type="nucleotide sequence ID" value="XM_060479830.1"/>
</dbReference>
<feature type="domain" description="Nephrocystin 3-like N-terminal" evidence="2">
    <location>
        <begin position="11"/>
        <end position="171"/>
    </location>
</feature>
<dbReference type="EMBL" id="JAUEPS010000060">
    <property type="protein sequence ID" value="KAK0443060.1"/>
    <property type="molecule type" value="Genomic_DNA"/>
</dbReference>
<organism evidence="3 4">
    <name type="scientific">Armillaria tabescens</name>
    <name type="common">Ringless honey mushroom</name>
    <name type="synonym">Agaricus tabescens</name>
    <dbReference type="NCBI Taxonomy" id="1929756"/>
    <lineage>
        <taxon>Eukaryota</taxon>
        <taxon>Fungi</taxon>
        <taxon>Dikarya</taxon>
        <taxon>Basidiomycota</taxon>
        <taxon>Agaricomycotina</taxon>
        <taxon>Agaricomycetes</taxon>
        <taxon>Agaricomycetidae</taxon>
        <taxon>Agaricales</taxon>
        <taxon>Marasmiineae</taxon>
        <taxon>Physalacriaceae</taxon>
        <taxon>Desarmillaria</taxon>
    </lineage>
</organism>
<reference evidence="3" key="1">
    <citation type="submission" date="2023-06" db="EMBL/GenBank/DDBJ databases">
        <authorList>
            <consortium name="Lawrence Berkeley National Laboratory"/>
            <person name="Ahrendt S."/>
            <person name="Sahu N."/>
            <person name="Indic B."/>
            <person name="Wong-Bajracharya J."/>
            <person name="Merenyi Z."/>
            <person name="Ke H.-M."/>
            <person name="Monk M."/>
            <person name="Kocsube S."/>
            <person name="Drula E."/>
            <person name="Lipzen A."/>
            <person name="Balint B."/>
            <person name="Henrissat B."/>
            <person name="Andreopoulos B."/>
            <person name="Martin F.M."/>
            <person name="Harder C.B."/>
            <person name="Rigling D."/>
            <person name="Ford K.L."/>
            <person name="Foster G.D."/>
            <person name="Pangilinan J."/>
            <person name="Papanicolaou A."/>
            <person name="Barry K."/>
            <person name="LaButti K."/>
            <person name="Viragh M."/>
            <person name="Koriabine M."/>
            <person name="Yan M."/>
            <person name="Riley R."/>
            <person name="Champramary S."/>
            <person name="Plett K.L."/>
            <person name="Tsai I.J."/>
            <person name="Slot J."/>
            <person name="Sipos G."/>
            <person name="Plett J."/>
            <person name="Nagy L.G."/>
            <person name="Grigoriev I.V."/>
        </authorList>
    </citation>
    <scope>NUCLEOTIDE SEQUENCE</scope>
    <source>
        <strain evidence="3">CCBAS 213</strain>
    </source>
</reference>
<dbReference type="Gene3D" id="3.40.50.300">
    <property type="entry name" value="P-loop containing nucleotide triphosphate hydrolases"/>
    <property type="match status" value="1"/>
</dbReference>
<evidence type="ECO:0000313" key="4">
    <source>
        <dbReference type="Proteomes" id="UP001175211"/>
    </source>
</evidence>
<comment type="caution">
    <text evidence="3">The sequence shown here is derived from an EMBL/GenBank/DDBJ whole genome shotgun (WGS) entry which is preliminary data.</text>
</comment>
<evidence type="ECO:0000256" key="1">
    <source>
        <dbReference type="ARBA" id="ARBA00022737"/>
    </source>
</evidence>
<keyword evidence="1" id="KW-0677">Repeat</keyword>
<dbReference type="GeneID" id="85363378"/>
<dbReference type="SUPFAM" id="SSF52540">
    <property type="entry name" value="P-loop containing nucleoside triphosphate hydrolases"/>
    <property type="match status" value="1"/>
</dbReference>
<protein>
    <recommendedName>
        <fullName evidence="2">Nephrocystin 3-like N-terminal domain-containing protein</fullName>
    </recommendedName>
</protein>
<dbReference type="InterPro" id="IPR027417">
    <property type="entry name" value="P-loop_NTPase"/>
</dbReference>
<evidence type="ECO:0000313" key="3">
    <source>
        <dbReference type="EMBL" id="KAK0443060.1"/>
    </source>
</evidence>
<dbReference type="PANTHER" id="PTHR10039">
    <property type="entry name" value="AMELOGENIN"/>
    <property type="match status" value="1"/>
</dbReference>
<dbReference type="Pfam" id="PF24883">
    <property type="entry name" value="NPHP3_N"/>
    <property type="match status" value="1"/>
</dbReference>
<dbReference type="AlphaFoldDB" id="A0AA39MRF2"/>
<name>A0AA39MRF2_ARMTA</name>
<dbReference type="InterPro" id="IPR056884">
    <property type="entry name" value="NPHP3-like_N"/>
</dbReference>